<organism evidence="1">
    <name type="scientific">Arundo donax</name>
    <name type="common">Giant reed</name>
    <name type="synonym">Donax arundinaceus</name>
    <dbReference type="NCBI Taxonomy" id="35708"/>
    <lineage>
        <taxon>Eukaryota</taxon>
        <taxon>Viridiplantae</taxon>
        <taxon>Streptophyta</taxon>
        <taxon>Embryophyta</taxon>
        <taxon>Tracheophyta</taxon>
        <taxon>Spermatophyta</taxon>
        <taxon>Magnoliopsida</taxon>
        <taxon>Liliopsida</taxon>
        <taxon>Poales</taxon>
        <taxon>Poaceae</taxon>
        <taxon>PACMAD clade</taxon>
        <taxon>Arundinoideae</taxon>
        <taxon>Arundineae</taxon>
        <taxon>Arundo</taxon>
    </lineage>
</organism>
<sequence length="92" mass="9884">MYQLLVGLCGKGGSSWGSFLMYSRSTALNLHVTIFFLLFPPPAGSSSDSTSATVSFSSPGFRFCNFLFVFSFFFDAVSATISFSSSGLGFLE</sequence>
<accession>A0A0A9C6N0</accession>
<dbReference type="EMBL" id="GBRH01225921">
    <property type="protein sequence ID" value="JAD71974.1"/>
    <property type="molecule type" value="Transcribed_RNA"/>
</dbReference>
<evidence type="ECO:0000313" key="1">
    <source>
        <dbReference type="EMBL" id="JAD71974.1"/>
    </source>
</evidence>
<reference evidence="1" key="1">
    <citation type="submission" date="2014-09" db="EMBL/GenBank/DDBJ databases">
        <authorList>
            <person name="Magalhaes I.L.F."/>
            <person name="Oliveira U."/>
            <person name="Santos F.R."/>
            <person name="Vidigal T.H.D.A."/>
            <person name="Brescovit A.D."/>
            <person name="Santos A.J."/>
        </authorList>
    </citation>
    <scope>NUCLEOTIDE SEQUENCE</scope>
    <source>
        <tissue evidence="1">Shoot tissue taken approximately 20 cm above the soil surface</tissue>
    </source>
</reference>
<dbReference type="AlphaFoldDB" id="A0A0A9C6N0"/>
<name>A0A0A9C6N0_ARUDO</name>
<protein>
    <submittedName>
        <fullName evidence="1">Uncharacterized protein</fullName>
    </submittedName>
</protein>
<proteinExistence type="predicted"/>
<reference evidence="1" key="2">
    <citation type="journal article" date="2015" name="Data Brief">
        <title>Shoot transcriptome of the giant reed, Arundo donax.</title>
        <authorList>
            <person name="Barrero R.A."/>
            <person name="Guerrero F.D."/>
            <person name="Moolhuijzen P."/>
            <person name="Goolsby J.A."/>
            <person name="Tidwell J."/>
            <person name="Bellgard S.E."/>
            <person name="Bellgard M.I."/>
        </authorList>
    </citation>
    <scope>NUCLEOTIDE SEQUENCE</scope>
    <source>
        <tissue evidence="1">Shoot tissue taken approximately 20 cm above the soil surface</tissue>
    </source>
</reference>